<feature type="domain" description="DUF218" evidence="2">
    <location>
        <begin position="123"/>
        <end position="287"/>
    </location>
</feature>
<reference evidence="3 4" key="1">
    <citation type="submission" date="2019-06" db="EMBL/GenBank/DDBJ databases">
        <title>Quisquiliibacterium sp. nov., isolated from a maize field.</title>
        <authorList>
            <person name="Lin S.-Y."/>
            <person name="Tsai C.-F."/>
            <person name="Young C.-C."/>
        </authorList>
    </citation>
    <scope>NUCLEOTIDE SEQUENCE [LARGE SCALE GENOMIC DNA]</scope>
    <source>
        <strain evidence="3 4">CC-CFT501</strain>
    </source>
</reference>
<feature type="transmembrane region" description="Helical" evidence="1">
    <location>
        <begin position="45"/>
        <end position="65"/>
    </location>
</feature>
<evidence type="ECO:0000256" key="1">
    <source>
        <dbReference type="SAM" id="Phobius"/>
    </source>
</evidence>
<dbReference type="InterPro" id="IPR051599">
    <property type="entry name" value="Cell_Envelope_Assoc"/>
</dbReference>
<feature type="transmembrane region" description="Helical" evidence="1">
    <location>
        <begin position="77"/>
        <end position="96"/>
    </location>
</feature>
<gene>
    <name evidence="3" type="ORF">FHP08_17900</name>
</gene>
<dbReference type="Gene3D" id="3.40.50.620">
    <property type="entry name" value="HUPs"/>
    <property type="match status" value="1"/>
</dbReference>
<dbReference type="RefSeq" id="WP_147705878.1">
    <property type="nucleotide sequence ID" value="NZ_VDUY01000010.1"/>
</dbReference>
<evidence type="ECO:0000313" key="4">
    <source>
        <dbReference type="Proteomes" id="UP000321548"/>
    </source>
</evidence>
<dbReference type="OrthoDB" id="9809813at2"/>
<dbReference type="PANTHER" id="PTHR30336:SF4">
    <property type="entry name" value="ENVELOPE BIOGENESIS FACTOR ELYC"/>
    <property type="match status" value="1"/>
</dbReference>
<accession>A0A5C8NMM3</accession>
<proteinExistence type="predicted"/>
<keyword evidence="1" id="KW-1133">Transmembrane helix</keyword>
<name>A0A5C8NMM3_9BURK</name>
<dbReference type="PANTHER" id="PTHR30336">
    <property type="entry name" value="INNER MEMBRANE PROTEIN, PROBABLE PERMEASE"/>
    <property type="match status" value="1"/>
</dbReference>
<keyword evidence="1" id="KW-0812">Transmembrane</keyword>
<dbReference type="EMBL" id="VDUY01000010">
    <property type="protein sequence ID" value="TXL62438.1"/>
    <property type="molecule type" value="Genomic_DNA"/>
</dbReference>
<dbReference type="InterPro" id="IPR014729">
    <property type="entry name" value="Rossmann-like_a/b/a_fold"/>
</dbReference>
<organism evidence="3 4">
    <name type="scientific">Zeimonas arvi</name>
    <dbReference type="NCBI Taxonomy" id="2498847"/>
    <lineage>
        <taxon>Bacteria</taxon>
        <taxon>Pseudomonadati</taxon>
        <taxon>Pseudomonadota</taxon>
        <taxon>Betaproteobacteria</taxon>
        <taxon>Burkholderiales</taxon>
        <taxon>Burkholderiaceae</taxon>
        <taxon>Zeimonas</taxon>
    </lineage>
</organism>
<keyword evidence="4" id="KW-1185">Reference proteome</keyword>
<dbReference type="GO" id="GO:0043164">
    <property type="term" value="P:Gram-negative-bacterium-type cell wall biogenesis"/>
    <property type="evidence" value="ECO:0007669"/>
    <property type="project" value="TreeGrafter"/>
</dbReference>
<sequence>MSIDDVFAWLSGLAGLATGLASGLPDWLAGAAGDIGSLVPTRLTGALLLPPALPLLVAALGLLAVRRRPSAGRMLAWTGLLAGWLFSCGTGASWLASLAEGDARSGLTAEALRAALAGRDAPQAIVILGGGTRDHPLETPAREFVKPLALERLVHGAWIARTTRLPVLVSGGVPRGGMASEAAVMKRTLEDTFGTPVRWVEEASRDTGENAQRSAAILKAAGISRVVLVTQAYHMPRAAASFRRAGLTVLPAPHGFAGGMQDWTPRDLVPNGEAAALAHRASHELLGRLWYRLRNR</sequence>
<keyword evidence="1" id="KW-0472">Membrane</keyword>
<dbReference type="GO" id="GO:0000270">
    <property type="term" value="P:peptidoglycan metabolic process"/>
    <property type="evidence" value="ECO:0007669"/>
    <property type="project" value="TreeGrafter"/>
</dbReference>
<dbReference type="Proteomes" id="UP000321548">
    <property type="component" value="Unassembled WGS sequence"/>
</dbReference>
<dbReference type="AlphaFoldDB" id="A0A5C8NMM3"/>
<protein>
    <submittedName>
        <fullName evidence="3">YdcF family protein</fullName>
    </submittedName>
</protein>
<dbReference type="Pfam" id="PF02698">
    <property type="entry name" value="DUF218"/>
    <property type="match status" value="1"/>
</dbReference>
<dbReference type="GO" id="GO:0005886">
    <property type="term" value="C:plasma membrane"/>
    <property type="evidence" value="ECO:0007669"/>
    <property type="project" value="TreeGrafter"/>
</dbReference>
<dbReference type="CDD" id="cd06259">
    <property type="entry name" value="YdcF-like"/>
    <property type="match status" value="1"/>
</dbReference>
<comment type="caution">
    <text evidence="3">The sequence shown here is derived from an EMBL/GenBank/DDBJ whole genome shotgun (WGS) entry which is preliminary data.</text>
</comment>
<evidence type="ECO:0000313" key="3">
    <source>
        <dbReference type="EMBL" id="TXL62438.1"/>
    </source>
</evidence>
<evidence type="ECO:0000259" key="2">
    <source>
        <dbReference type="Pfam" id="PF02698"/>
    </source>
</evidence>
<dbReference type="InterPro" id="IPR003848">
    <property type="entry name" value="DUF218"/>
</dbReference>